<feature type="transmembrane region" description="Helical" evidence="1">
    <location>
        <begin position="6"/>
        <end position="25"/>
    </location>
</feature>
<evidence type="ECO:0000313" key="2">
    <source>
        <dbReference type="EMBL" id="OGL52038.1"/>
    </source>
</evidence>
<dbReference type="STRING" id="1817883.A3G31_06335"/>
<keyword evidence="1" id="KW-0812">Transmembrane</keyword>
<keyword evidence="1" id="KW-0472">Membrane</keyword>
<dbReference type="EMBL" id="MGDI01000033">
    <property type="protein sequence ID" value="OGL52038.1"/>
    <property type="molecule type" value="Genomic_DNA"/>
</dbReference>
<organism evidence="2 3">
    <name type="scientific">Candidatus Schekmanbacteria bacterium RIFCSPLOWO2_12_FULL_38_15</name>
    <dbReference type="NCBI Taxonomy" id="1817883"/>
    <lineage>
        <taxon>Bacteria</taxon>
        <taxon>Candidatus Schekmaniibacteriota</taxon>
    </lineage>
</organism>
<dbReference type="AlphaFoldDB" id="A0A1F7SFM8"/>
<dbReference type="Proteomes" id="UP000178082">
    <property type="component" value="Unassembled WGS sequence"/>
</dbReference>
<proteinExistence type="predicted"/>
<comment type="caution">
    <text evidence="2">The sequence shown here is derived from an EMBL/GenBank/DDBJ whole genome shotgun (WGS) entry which is preliminary data.</text>
</comment>
<keyword evidence="1" id="KW-1133">Transmembrane helix</keyword>
<protein>
    <submittedName>
        <fullName evidence="2">Uncharacterized protein</fullName>
    </submittedName>
</protein>
<name>A0A1F7SFM8_9BACT</name>
<evidence type="ECO:0000313" key="3">
    <source>
        <dbReference type="Proteomes" id="UP000178082"/>
    </source>
</evidence>
<sequence length="82" mass="9200">MELKDILELIIALIVGIFGTSLYFIKIRNVYRPKIKQKRDGGKGEGGSSGPQIAAGAFVNKCVNSFKRLSFQDTLFCFQLYH</sequence>
<evidence type="ECO:0000256" key="1">
    <source>
        <dbReference type="SAM" id="Phobius"/>
    </source>
</evidence>
<accession>A0A1F7SFM8</accession>
<gene>
    <name evidence="2" type="ORF">A3G31_06335</name>
</gene>
<reference evidence="2 3" key="1">
    <citation type="journal article" date="2016" name="Nat. Commun.">
        <title>Thousands of microbial genomes shed light on interconnected biogeochemical processes in an aquifer system.</title>
        <authorList>
            <person name="Anantharaman K."/>
            <person name="Brown C.T."/>
            <person name="Hug L.A."/>
            <person name="Sharon I."/>
            <person name="Castelle C.J."/>
            <person name="Probst A.J."/>
            <person name="Thomas B.C."/>
            <person name="Singh A."/>
            <person name="Wilkins M.J."/>
            <person name="Karaoz U."/>
            <person name="Brodie E.L."/>
            <person name="Williams K.H."/>
            <person name="Hubbard S.S."/>
            <person name="Banfield J.F."/>
        </authorList>
    </citation>
    <scope>NUCLEOTIDE SEQUENCE [LARGE SCALE GENOMIC DNA]</scope>
</reference>